<proteinExistence type="inferred from homology"/>
<evidence type="ECO:0000256" key="4">
    <source>
        <dbReference type="ARBA" id="ARBA00022516"/>
    </source>
</evidence>
<name>A0A4P9WDB5_9FUNG</name>
<keyword evidence="8" id="KW-0443">Lipid metabolism</keyword>
<dbReference type="InterPro" id="IPR021261">
    <property type="entry name" value="GPCAT"/>
</dbReference>
<gene>
    <name evidence="14" type="ORF">BDK51DRAFT_37985</name>
</gene>
<evidence type="ECO:0000256" key="10">
    <source>
        <dbReference type="ARBA" id="ARBA00023209"/>
    </source>
</evidence>
<sequence length="171" mass="18451">MTTPIPPAQRPLAFMALQLLYTFLTLLPTPLMYASRAFHALVLASTLVIATVNGAGFYFDVFARSYEMELERLERDLGGLDPAGDGNGSAGGEGREGDRLVFAGVYGGIPIECSGCSRRARWMAELMEGRRTLVSMSDVARGIYTKGVPPPAEGSSVTYSILSSMFFNPKV</sequence>
<keyword evidence="7 13" id="KW-1133">Transmembrane helix</keyword>
<evidence type="ECO:0000256" key="2">
    <source>
        <dbReference type="ARBA" id="ARBA00006675"/>
    </source>
</evidence>
<evidence type="ECO:0000256" key="8">
    <source>
        <dbReference type="ARBA" id="ARBA00023098"/>
    </source>
</evidence>
<evidence type="ECO:0000256" key="5">
    <source>
        <dbReference type="ARBA" id="ARBA00022679"/>
    </source>
</evidence>
<reference evidence="15" key="1">
    <citation type="journal article" date="2018" name="Nat. Microbiol.">
        <title>Leveraging single-cell genomics to expand the fungal tree of life.</title>
        <authorList>
            <person name="Ahrendt S.R."/>
            <person name="Quandt C.A."/>
            <person name="Ciobanu D."/>
            <person name="Clum A."/>
            <person name="Salamov A."/>
            <person name="Andreopoulos B."/>
            <person name="Cheng J.F."/>
            <person name="Woyke T."/>
            <person name="Pelin A."/>
            <person name="Henrissat B."/>
            <person name="Reynolds N.K."/>
            <person name="Benny G.L."/>
            <person name="Smith M.E."/>
            <person name="James T.Y."/>
            <person name="Grigoriev I.V."/>
        </authorList>
    </citation>
    <scope>NUCLEOTIDE SEQUENCE [LARGE SCALE GENOMIC DNA]</scope>
</reference>
<dbReference type="AlphaFoldDB" id="A0A4P9WDB5"/>
<evidence type="ECO:0000256" key="6">
    <source>
        <dbReference type="ARBA" id="ARBA00022692"/>
    </source>
</evidence>
<comment type="similarity">
    <text evidence="2">Belongs to the GPC1 family.</text>
</comment>
<evidence type="ECO:0000313" key="14">
    <source>
        <dbReference type="EMBL" id="RKO88940.1"/>
    </source>
</evidence>
<evidence type="ECO:0000256" key="1">
    <source>
        <dbReference type="ARBA" id="ARBA00004141"/>
    </source>
</evidence>
<dbReference type="GO" id="GO:0006656">
    <property type="term" value="P:phosphatidylcholine biosynthetic process"/>
    <property type="evidence" value="ECO:0007669"/>
    <property type="project" value="TreeGrafter"/>
</dbReference>
<evidence type="ECO:0000313" key="15">
    <source>
        <dbReference type="Proteomes" id="UP000269721"/>
    </source>
</evidence>
<keyword evidence="15" id="KW-1185">Reference proteome</keyword>
<keyword evidence="12" id="KW-0012">Acyltransferase</keyword>
<keyword evidence="10" id="KW-0594">Phospholipid biosynthesis</keyword>
<evidence type="ECO:0000256" key="3">
    <source>
        <dbReference type="ARBA" id="ARBA00019082"/>
    </source>
</evidence>
<dbReference type="GO" id="GO:0016746">
    <property type="term" value="F:acyltransferase activity"/>
    <property type="evidence" value="ECO:0007669"/>
    <property type="project" value="UniProtKB-KW"/>
</dbReference>
<feature type="transmembrane region" description="Helical" evidence="13">
    <location>
        <begin position="12"/>
        <end position="31"/>
    </location>
</feature>
<comment type="subcellular location">
    <subcellularLocation>
        <location evidence="1">Membrane</location>
        <topology evidence="1">Multi-pass membrane protein</topology>
    </subcellularLocation>
</comment>
<evidence type="ECO:0000256" key="7">
    <source>
        <dbReference type="ARBA" id="ARBA00022989"/>
    </source>
</evidence>
<dbReference type="Proteomes" id="UP000269721">
    <property type="component" value="Unassembled WGS sequence"/>
</dbReference>
<dbReference type="PANTHER" id="PTHR31201:SF1">
    <property type="entry name" value="GLYCEROPHOSPHOCHOLINE ACYLTRANSFERASE 1"/>
    <property type="match status" value="1"/>
</dbReference>
<keyword evidence="11" id="KW-1208">Phospholipid metabolism</keyword>
<dbReference type="EMBL" id="KZ996388">
    <property type="protein sequence ID" value="RKO88940.1"/>
    <property type="molecule type" value="Genomic_DNA"/>
</dbReference>
<evidence type="ECO:0000256" key="12">
    <source>
        <dbReference type="ARBA" id="ARBA00023315"/>
    </source>
</evidence>
<keyword evidence="9 13" id="KW-0472">Membrane</keyword>
<dbReference type="GO" id="GO:0016020">
    <property type="term" value="C:membrane"/>
    <property type="evidence" value="ECO:0007669"/>
    <property type="project" value="UniProtKB-SubCell"/>
</dbReference>
<keyword evidence="6 13" id="KW-0812">Transmembrane</keyword>
<dbReference type="PANTHER" id="PTHR31201">
    <property type="entry name" value="OS01G0585100 PROTEIN"/>
    <property type="match status" value="1"/>
</dbReference>
<evidence type="ECO:0000256" key="13">
    <source>
        <dbReference type="SAM" id="Phobius"/>
    </source>
</evidence>
<keyword evidence="5" id="KW-0808">Transferase</keyword>
<protein>
    <recommendedName>
        <fullName evidence="3">Glycerophosphocholine acyltransferase 1</fullName>
    </recommendedName>
</protein>
<keyword evidence="4" id="KW-0444">Lipid biosynthesis</keyword>
<organism evidence="14 15">
    <name type="scientific">Blyttiomyces helicus</name>
    <dbReference type="NCBI Taxonomy" id="388810"/>
    <lineage>
        <taxon>Eukaryota</taxon>
        <taxon>Fungi</taxon>
        <taxon>Fungi incertae sedis</taxon>
        <taxon>Chytridiomycota</taxon>
        <taxon>Chytridiomycota incertae sedis</taxon>
        <taxon>Chytridiomycetes</taxon>
        <taxon>Chytridiomycetes incertae sedis</taxon>
        <taxon>Blyttiomyces</taxon>
    </lineage>
</organism>
<evidence type="ECO:0000256" key="11">
    <source>
        <dbReference type="ARBA" id="ARBA00023264"/>
    </source>
</evidence>
<accession>A0A4P9WDB5</accession>
<feature type="transmembrane region" description="Helical" evidence="13">
    <location>
        <begin position="37"/>
        <end position="59"/>
    </location>
</feature>
<evidence type="ECO:0000256" key="9">
    <source>
        <dbReference type="ARBA" id="ARBA00023136"/>
    </source>
</evidence>